<dbReference type="STRING" id="82805.SAMN04487998_3643"/>
<dbReference type="Pfam" id="PF13692">
    <property type="entry name" value="Glyco_trans_1_4"/>
    <property type="match status" value="1"/>
</dbReference>
<dbReference type="RefSeq" id="WP_092774151.1">
    <property type="nucleotide sequence ID" value="NZ_FOHS01000006.1"/>
</dbReference>
<dbReference type="Gene3D" id="3.40.50.11010">
    <property type="match status" value="1"/>
</dbReference>
<dbReference type="Gene3D" id="3.40.50.2000">
    <property type="entry name" value="Glycogen Phosphorylase B"/>
    <property type="match status" value="1"/>
</dbReference>
<dbReference type="EMBL" id="FOHS01000006">
    <property type="protein sequence ID" value="SEU04292.1"/>
    <property type="molecule type" value="Genomic_DNA"/>
</dbReference>
<dbReference type="Proteomes" id="UP000198697">
    <property type="component" value="Unassembled WGS sequence"/>
</dbReference>
<dbReference type="GO" id="GO:0016740">
    <property type="term" value="F:transferase activity"/>
    <property type="evidence" value="ECO:0007669"/>
    <property type="project" value="UniProtKB-KW"/>
</dbReference>
<accession>A0A1I0J587</accession>
<name>A0A1I0J587_9BACT</name>
<keyword evidence="2" id="KW-1185">Reference proteome</keyword>
<sequence>MKHQNIVMLCQQNWESGLDSNARNLAREIARHNRVLYVNLPLDVSTLVRGYRDPATRARLRSLGRKLPPRPVAPNLWVYTPRVVGLSINWLPSRPLFRLLNRLNGQWLARSIARATRQLGFPDYILLQDGLIFQGLELPGLLRPRQFVYYLRDFMIAVPYFQRHGPWAEAQLMQQADAVVANSAYLRDYARQHTPRSYDIGQGCVLTRYQANQSHPEPADLAAVPRPRLGFTGYLTSLRLDLALLLAIARQRPHWQLVLVGPQDADFAASELHQLPNVHFLGNKAPDELPAYLAHVDVCINPQAVNEITIGNYPLKVDEYLAMGKPVVASATRTMELFARHVYLATGPQQWLAMLERALVQAGPGTAAARIAFAGSHTWAASVAALYQALQPPQPTSRPAPISS</sequence>
<protein>
    <submittedName>
        <fullName evidence="1">Glycosyl transferases group 1</fullName>
    </submittedName>
</protein>
<proteinExistence type="predicted"/>
<keyword evidence="1" id="KW-0808">Transferase</keyword>
<dbReference type="OrthoDB" id="9816564at2"/>
<dbReference type="PANTHER" id="PTHR12526:SF630">
    <property type="entry name" value="GLYCOSYLTRANSFERASE"/>
    <property type="match status" value="1"/>
</dbReference>
<organism evidence="1 2">
    <name type="scientific">Hymenobacter actinosclerus</name>
    <dbReference type="NCBI Taxonomy" id="82805"/>
    <lineage>
        <taxon>Bacteria</taxon>
        <taxon>Pseudomonadati</taxon>
        <taxon>Bacteroidota</taxon>
        <taxon>Cytophagia</taxon>
        <taxon>Cytophagales</taxon>
        <taxon>Hymenobacteraceae</taxon>
        <taxon>Hymenobacter</taxon>
    </lineage>
</organism>
<evidence type="ECO:0000313" key="1">
    <source>
        <dbReference type="EMBL" id="SEU04292.1"/>
    </source>
</evidence>
<reference evidence="2" key="1">
    <citation type="submission" date="2016-10" db="EMBL/GenBank/DDBJ databases">
        <authorList>
            <person name="Varghese N."/>
            <person name="Submissions S."/>
        </authorList>
    </citation>
    <scope>NUCLEOTIDE SEQUENCE [LARGE SCALE GENOMIC DNA]</scope>
    <source>
        <strain evidence="2">DSM 15310</strain>
    </source>
</reference>
<dbReference type="AlphaFoldDB" id="A0A1I0J587"/>
<gene>
    <name evidence="1" type="ORF">SAMN04487998_3643</name>
</gene>
<evidence type="ECO:0000313" key="2">
    <source>
        <dbReference type="Proteomes" id="UP000198697"/>
    </source>
</evidence>
<dbReference type="PANTHER" id="PTHR12526">
    <property type="entry name" value="GLYCOSYLTRANSFERASE"/>
    <property type="match status" value="1"/>
</dbReference>
<dbReference type="SUPFAM" id="SSF53756">
    <property type="entry name" value="UDP-Glycosyltransferase/glycogen phosphorylase"/>
    <property type="match status" value="1"/>
</dbReference>